<evidence type="ECO:0000256" key="1">
    <source>
        <dbReference type="SAM" id="SignalP"/>
    </source>
</evidence>
<sequence>MKKYLLILGLLLHLGSPVTQAQAKKELTIAFGSCNRQNLPQPMWGAISQDKPDLWIWLGDNIYGDSDDMAVLKAKYDQQLNQPDYKAFRAQTPVIGTWDDHDYGRNDGDKSYGPKKESQQLALDFLQEPAASPRRQQEGIYAAYDYKVGRKKIKVILLDDRYHQDALQKDSTKAYIPNATGDLLGEAQWQWLQQQLATSDADAHIIGSGIQFLAEQHPYEKWANFPAARQRFFALLASTKAKGVLLVSGDRHIGEVAKTTLPGVAYPVYEITSSGLTHSATNNTGEANKYRVGPLVNQKHYGLFRFQQKGKKLLATVQLKGEEGKAFHTEEIEVVE</sequence>
<dbReference type="SUPFAM" id="SSF56300">
    <property type="entry name" value="Metallo-dependent phosphatases"/>
    <property type="match status" value="1"/>
</dbReference>
<reference evidence="3 4" key="1">
    <citation type="submission" date="2017-04" db="EMBL/GenBank/DDBJ databases">
        <authorList>
            <person name="Afonso C.L."/>
            <person name="Miller P.J."/>
            <person name="Scott M.A."/>
            <person name="Spackman E."/>
            <person name="Goraichik I."/>
            <person name="Dimitrov K.M."/>
            <person name="Suarez D.L."/>
            <person name="Swayne D.E."/>
        </authorList>
    </citation>
    <scope>NUCLEOTIDE SEQUENCE [LARGE SCALE GENOMIC DNA]</scope>
    <source>
        <strain evidence="3 4">DSM 11622</strain>
    </source>
</reference>
<feature type="signal peptide" evidence="1">
    <location>
        <begin position="1"/>
        <end position="21"/>
    </location>
</feature>
<name>A0A1W1VWP8_9BACT</name>
<dbReference type="InterPro" id="IPR029052">
    <property type="entry name" value="Metallo-depent_PP-like"/>
</dbReference>
<feature type="chain" id="PRO_5012438755" evidence="1">
    <location>
        <begin position="22"/>
        <end position="336"/>
    </location>
</feature>
<dbReference type="EMBL" id="FWWW01000076">
    <property type="protein sequence ID" value="SMB97756.1"/>
    <property type="molecule type" value="Genomic_DNA"/>
</dbReference>
<evidence type="ECO:0000259" key="2">
    <source>
        <dbReference type="Pfam" id="PF09423"/>
    </source>
</evidence>
<dbReference type="InterPro" id="IPR038607">
    <property type="entry name" value="PhoD-like_sf"/>
</dbReference>
<keyword evidence="4" id="KW-1185">Reference proteome</keyword>
<accession>A0A1W1VWP8</accession>
<dbReference type="InterPro" id="IPR018946">
    <property type="entry name" value="PhoD-like_MPP"/>
</dbReference>
<dbReference type="CDD" id="cd07389">
    <property type="entry name" value="MPP_PhoD"/>
    <property type="match status" value="1"/>
</dbReference>
<dbReference type="PANTHER" id="PTHR33987:SF1">
    <property type="entry name" value="CALCINEURIN-LIKE METALLO-PHOSPHOESTERASE SUPERFAMILY PROTEIN"/>
    <property type="match status" value="1"/>
</dbReference>
<dbReference type="AlphaFoldDB" id="A0A1W1VWP8"/>
<evidence type="ECO:0000313" key="3">
    <source>
        <dbReference type="EMBL" id="SMB97756.1"/>
    </source>
</evidence>
<dbReference type="OrthoDB" id="9763616at2"/>
<gene>
    <name evidence="3" type="ORF">SAMN00120144_1606</name>
</gene>
<dbReference type="Gene3D" id="3.60.21.70">
    <property type="entry name" value="PhoD-like phosphatase"/>
    <property type="match status" value="1"/>
</dbReference>
<feature type="domain" description="PhoD-like phosphatase metallophosphatase" evidence="2">
    <location>
        <begin position="33"/>
        <end position="311"/>
    </location>
</feature>
<dbReference type="STRING" id="645990.SAMN00120144_1606"/>
<protein>
    <submittedName>
        <fullName evidence="3">Phosphodiesterase/alkaline phosphatase D-like</fullName>
    </submittedName>
</protein>
<dbReference type="RefSeq" id="WP_084446595.1">
    <property type="nucleotide sequence ID" value="NZ_FWWW01000076.1"/>
</dbReference>
<dbReference type="PANTHER" id="PTHR33987">
    <property type="entry name" value="CALCINEURIN-LIKE METALLO-PHOSPHOESTERASE SUPERFAMILY PROTEIN"/>
    <property type="match status" value="1"/>
</dbReference>
<organism evidence="3 4">
    <name type="scientific">Hymenobacter roseosalivarius DSM 11622</name>
    <dbReference type="NCBI Taxonomy" id="645990"/>
    <lineage>
        <taxon>Bacteria</taxon>
        <taxon>Pseudomonadati</taxon>
        <taxon>Bacteroidota</taxon>
        <taxon>Cytophagia</taxon>
        <taxon>Cytophagales</taxon>
        <taxon>Hymenobacteraceae</taxon>
        <taxon>Hymenobacter</taxon>
    </lineage>
</organism>
<dbReference type="Pfam" id="PF09423">
    <property type="entry name" value="PhoD"/>
    <property type="match status" value="1"/>
</dbReference>
<keyword evidence="1" id="KW-0732">Signal</keyword>
<evidence type="ECO:0000313" key="4">
    <source>
        <dbReference type="Proteomes" id="UP000192266"/>
    </source>
</evidence>
<proteinExistence type="predicted"/>
<dbReference type="Proteomes" id="UP000192266">
    <property type="component" value="Unassembled WGS sequence"/>
</dbReference>